<feature type="domain" description="KRAB" evidence="8">
    <location>
        <begin position="232"/>
        <end position="303"/>
    </location>
</feature>
<dbReference type="Gene3D" id="6.10.140.140">
    <property type="match status" value="3"/>
</dbReference>
<dbReference type="Pfam" id="PF01352">
    <property type="entry name" value="KRAB"/>
    <property type="match status" value="3"/>
</dbReference>
<feature type="compositionally biased region" description="Basic and acidic residues" evidence="6">
    <location>
        <begin position="288"/>
        <end position="303"/>
    </location>
</feature>
<organism evidence="9 10">
    <name type="scientific">Chelonia mydas</name>
    <name type="common">Green sea-turtle</name>
    <name type="synonym">Chelonia agassizi</name>
    <dbReference type="NCBI Taxonomy" id="8469"/>
    <lineage>
        <taxon>Eukaryota</taxon>
        <taxon>Metazoa</taxon>
        <taxon>Chordata</taxon>
        <taxon>Craniata</taxon>
        <taxon>Vertebrata</taxon>
        <taxon>Euteleostomi</taxon>
        <taxon>Archelosauria</taxon>
        <taxon>Testudinata</taxon>
        <taxon>Testudines</taxon>
        <taxon>Cryptodira</taxon>
        <taxon>Durocryptodira</taxon>
        <taxon>Americhelydia</taxon>
        <taxon>Chelonioidea</taxon>
        <taxon>Cheloniidae</taxon>
        <taxon>Chelonia</taxon>
    </lineage>
</organism>
<evidence type="ECO:0000259" key="7">
    <source>
        <dbReference type="PROSITE" id="PS50157"/>
    </source>
</evidence>
<feature type="domain" description="C2H2-type" evidence="7">
    <location>
        <begin position="392"/>
        <end position="419"/>
    </location>
</feature>
<evidence type="ECO:0000256" key="3">
    <source>
        <dbReference type="ARBA" id="ARBA00022771"/>
    </source>
</evidence>
<dbReference type="Proteomes" id="UP000031443">
    <property type="component" value="Unassembled WGS sequence"/>
</dbReference>
<keyword evidence="10" id="KW-1185">Reference proteome</keyword>
<dbReference type="CDD" id="cd07765">
    <property type="entry name" value="KRAB_A-box"/>
    <property type="match status" value="3"/>
</dbReference>
<dbReference type="PROSITE" id="PS00028">
    <property type="entry name" value="ZINC_FINGER_C2H2_1"/>
    <property type="match status" value="6"/>
</dbReference>
<dbReference type="PROSITE" id="PS50805">
    <property type="entry name" value="KRAB"/>
    <property type="match status" value="3"/>
</dbReference>
<dbReference type="Gene3D" id="3.30.160.60">
    <property type="entry name" value="Classic Zinc Finger"/>
    <property type="match status" value="6"/>
</dbReference>
<proteinExistence type="predicted"/>
<dbReference type="InterPro" id="IPR001909">
    <property type="entry name" value="KRAB"/>
</dbReference>
<accession>M7CBN3</accession>
<name>M7CBN3_CHEMY</name>
<feature type="domain" description="C2H2-type" evidence="7">
    <location>
        <begin position="559"/>
        <end position="586"/>
    </location>
</feature>
<keyword evidence="2" id="KW-0677">Repeat</keyword>
<evidence type="ECO:0000256" key="2">
    <source>
        <dbReference type="ARBA" id="ARBA00022737"/>
    </source>
</evidence>
<dbReference type="InterPro" id="IPR013087">
    <property type="entry name" value="Znf_C2H2_type"/>
</dbReference>
<feature type="domain" description="C2H2-type" evidence="7">
    <location>
        <begin position="447"/>
        <end position="474"/>
    </location>
</feature>
<feature type="region of interest" description="Disordered" evidence="6">
    <location>
        <begin position="288"/>
        <end position="308"/>
    </location>
</feature>
<dbReference type="InterPro" id="IPR036236">
    <property type="entry name" value="Znf_C2H2_sf"/>
</dbReference>
<evidence type="ECO:0000313" key="10">
    <source>
        <dbReference type="Proteomes" id="UP000031443"/>
    </source>
</evidence>
<dbReference type="InterPro" id="IPR036051">
    <property type="entry name" value="KRAB_dom_sf"/>
</dbReference>
<keyword evidence="4" id="KW-0862">Zinc</keyword>
<reference evidence="10" key="1">
    <citation type="journal article" date="2013" name="Nat. Genet.">
        <title>The draft genomes of soft-shell turtle and green sea turtle yield insights into the development and evolution of the turtle-specific body plan.</title>
        <authorList>
            <person name="Wang Z."/>
            <person name="Pascual-Anaya J."/>
            <person name="Zadissa A."/>
            <person name="Li W."/>
            <person name="Niimura Y."/>
            <person name="Huang Z."/>
            <person name="Li C."/>
            <person name="White S."/>
            <person name="Xiong Z."/>
            <person name="Fang D."/>
            <person name="Wang B."/>
            <person name="Ming Y."/>
            <person name="Chen Y."/>
            <person name="Zheng Y."/>
            <person name="Kuraku S."/>
            <person name="Pignatelli M."/>
            <person name="Herrero J."/>
            <person name="Beal K."/>
            <person name="Nozawa M."/>
            <person name="Li Q."/>
            <person name="Wang J."/>
            <person name="Zhang H."/>
            <person name="Yu L."/>
            <person name="Shigenobu S."/>
            <person name="Wang J."/>
            <person name="Liu J."/>
            <person name="Flicek P."/>
            <person name="Searle S."/>
            <person name="Wang J."/>
            <person name="Kuratani S."/>
            <person name="Yin Y."/>
            <person name="Aken B."/>
            <person name="Zhang G."/>
            <person name="Irie N."/>
        </authorList>
    </citation>
    <scope>NUCLEOTIDE SEQUENCE [LARGE SCALE GENOMIC DNA]</scope>
</reference>
<feature type="domain" description="KRAB" evidence="8">
    <location>
        <begin position="95"/>
        <end position="166"/>
    </location>
</feature>
<dbReference type="EMBL" id="KB477856">
    <property type="protein sequence ID" value="EMP42118.1"/>
    <property type="molecule type" value="Genomic_DNA"/>
</dbReference>
<dbReference type="InterPro" id="IPR050169">
    <property type="entry name" value="Krueppel_C2H2_ZnF"/>
</dbReference>
<sequence>MVALQVPVTFEDVAVYFSPEEWAALEEWQRELYRDVMMENYELVASLGSVGPKPKASARKAKREKAPYVWDHQYSRAKVLVLPAQGNDTPNQEPATFEEVAVYLTTEEWKELKDWQRELYQDVMKENYELVTSVGGTMAKPEIVSRLERGEEPYNPRETRVPGPHGMGKRQSDFLQFELYFRWAVPLPRPPCIPCVTHPSWELCASLLSCGNGSELPKERLSSSRGQGTALVSFEDVAVYFSPEEWALLAEWQQELYREVMMENYELIASLGSAGPKPEMICKMERGEEPHAAAPQGERDRGILDAPSTAGWGRRVKEERPVEGCNEQWAAHTSLAGGAEGFVLEYPALWCEVKPRDLAGDAPQQSPEWEGRDGAFLSGPLATVHPASEGPLICCECGKSFDDEASLSAHQRLHPGAGPHECRACGKSFRHRRNLLTHKKRRGTSRHACTECGKGFCLKGDLLRHRAGHAGEGGHACSLCGESFRHRRTLLAHRKEHAGDTPHRCPECGQSFGDPASLAQHEAAHREERPFVCARCERSFSWKESLLIHQRSHPQERSHKCADCGRSFSRNGNLLMHQRVHTGERPYACPECDRAFCNKAQPVNGNPLRVLELPSGEPPTPA</sequence>
<dbReference type="FunFam" id="3.30.160.60:FF:000358">
    <property type="entry name" value="zinc finger protein 24"/>
    <property type="match status" value="1"/>
</dbReference>
<dbReference type="PANTHER" id="PTHR23232">
    <property type="entry name" value="KRAB DOMAIN C2H2 ZINC FINGER"/>
    <property type="match status" value="1"/>
</dbReference>
<dbReference type="GO" id="GO:0006355">
    <property type="term" value="P:regulation of DNA-templated transcription"/>
    <property type="evidence" value="ECO:0007669"/>
    <property type="project" value="InterPro"/>
</dbReference>
<dbReference type="FunFam" id="3.30.160.60:FF:002343">
    <property type="entry name" value="Zinc finger protein 33A"/>
    <property type="match status" value="1"/>
</dbReference>
<evidence type="ECO:0000256" key="4">
    <source>
        <dbReference type="ARBA" id="ARBA00022833"/>
    </source>
</evidence>
<feature type="domain" description="C2H2-type" evidence="7">
    <location>
        <begin position="475"/>
        <end position="502"/>
    </location>
</feature>
<dbReference type="Pfam" id="PF00096">
    <property type="entry name" value="zf-C2H2"/>
    <property type="match status" value="5"/>
</dbReference>
<protein>
    <submittedName>
        <fullName evidence="9">Uncharacterized protein</fullName>
    </submittedName>
</protein>
<feature type="domain" description="C2H2-type" evidence="7">
    <location>
        <begin position="531"/>
        <end position="558"/>
    </location>
</feature>
<feature type="domain" description="C2H2-type" evidence="7">
    <location>
        <begin position="503"/>
        <end position="530"/>
    </location>
</feature>
<dbReference type="PANTHER" id="PTHR23232:SF133">
    <property type="entry name" value="RIKEN CDNA 1700020N01 GENE"/>
    <property type="match status" value="1"/>
</dbReference>
<evidence type="ECO:0000259" key="8">
    <source>
        <dbReference type="PROSITE" id="PS50805"/>
    </source>
</evidence>
<keyword evidence="3 5" id="KW-0863">Zinc-finger</keyword>
<dbReference type="SUPFAM" id="SSF109640">
    <property type="entry name" value="KRAB domain (Kruppel-associated box)"/>
    <property type="match status" value="3"/>
</dbReference>
<feature type="domain" description="KRAB" evidence="8">
    <location>
        <begin position="8"/>
        <end position="79"/>
    </location>
</feature>
<evidence type="ECO:0000256" key="5">
    <source>
        <dbReference type="PROSITE-ProRule" id="PRU00042"/>
    </source>
</evidence>
<gene>
    <name evidence="9" type="ORF">UY3_00619</name>
</gene>
<dbReference type="GO" id="GO:0008270">
    <property type="term" value="F:zinc ion binding"/>
    <property type="evidence" value="ECO:0007669"/>
    <property type="project" value="UniProtKB-KW"/>
</dbReference>
<dbReference type="PROSITE" id="PS50157">
    <property type="entry name" value="ZINC_FINGER_C2H2_2"/>
    <property type="match status" value="7"/>
</dbReference>
<evidence type="ECO:0000256" key="6">
    <source>
        <dbReference type="SAM" id="MobiDB-lite"/>
    </source>
</evidence>
<dbReference type="eggNOG" id="KOG1721">
    <property type="taxonomic scope" value="Eukaryota"/>
</dbReference>
<evidence type="ECO:0000313" key="9">
    <source>
        <dbReference type="EMBL" id="EMP42118.1"/>
    </source>
</evidence>
<dbReference type="SMART" id="SM00349">
    <property type="entry name" value="KRAB"/>
    <property type="match status" value="3"/>
</dbReference>
<feature type="domain" description="C2H2-type" evidence="7">
    <location>
        <begin position="420"/>
        <end position="448"/>
    </location>
</feature>
<evidence type="ECO:0000256" key="1">
    <source>
        <dbReference type="ARBA" id="ARBA00022723"/>
    </source>
</evidence>
<dbReference type="SMART" id="SM00355">
    <property type="entry name" value="ZnF_C2H2"/>
    <property type="match status" value="7"/>
</dbReference>
<keyword evidence="1" id="KW-0479">Metal-binding</keyword>
<dbReference type="SUPFAM" id="SSF57667">
    <property type="entry name" value="beta-beta-alpha zinc fingers"/>
    <property type="match status" value="4"/>
</dbReference>
<dbReference type="AlphaFoldDB" id="M7CBN3"/>